<dbReference type="PANTHER" id="PTHR43133:SF52">
    <property type="entry name" value="ECF RNA POLYMERASE SIGMA FACTOR SIGL"/>
    <property type="match status" value="1"/>
</dbReference>
<dbReference type="InterPro" id="IPR014284">
    <property type="entry name" value="RNA_pol_sigma-70_dom"/>
</dbReference>
<accession>A0A852V9E8</accession>
<evidence type="ECO:0000259" key="6">
    <source>
        <dbReference type="Pfam" id="PF04542"/>
    </source>
</evidence>
<evidence type="ECO:0000256" key="4">
    <source>
        <dbReference type="ARBA" id="ARBA00023125"/>
    </source>
</evidence>
<evidence type="ECO:0000313" key="9">
    <source>
        <dbReference type="Proteomes" id="UP000564385"/>
    </source>
</evidence>
<dbReference type="InterPro" id="IPR039425">
    <property type="entry name" value="RNA_pol_sigma-70-like"/>
</dbReference>
<proteinExistence type="inferred from homology"/>
<evidence type="ECO:0000256" key="2">
    <source>
        <dbReference type="ARBA" id="ARBA00023015"/>
    </source>
</evidence>
<dbReference type="GO" id="GO:0016987">
    <property type="term" value="F:sigma factor activity"/>
    <property type="evidence" value="ECO:0007669"/>
    <property type="project" value="UniProtKB-KW"/>
</dbReference>
<name>A0A852V9E8_9BACT</name>
<feature type="domain" description="RNA polymerase sigma factor 70 region 4 type 2" evidence="7">
    <location>
        <begin position="138"/>
        <end position="188"/>
    </location>
</feature>
<reference evidence="8 9" key="1">
    <citation type="submission" date="2020-07" db="EMBL/GenBank/DDBJ databases">
        <title>Genomic Encyclopedia of Type Strains, Phase IV (KMG-V): Genome sequencing to study the core and pangenomes of soil and plant-associated prokaryotes.</title>
        <authorList>
            <person name="Whitman W."/>
        </authorList>
    </citation>
    <scope>NUCLEOTIDE SEQUENCE [LARGE SCALE GENOMIC DNA]</scope>
    <source>
        <strain evidence="8 9">M8UP22</strain>
    </source>
</reference>
<dbReference type="PANTHER" id="PTHR43133">
    <property type="entry name" value="RNA POLYMERASE ECF-TYPE SIGMA FACTO"/>
    <property type="match status" value="1"/>
</dbReference>
<comment type="caution">
    <text evidence="8">The sequence shown here is derived from an EMBL/GenBank/DDBJ whole genome shotgun (WGS) entry which is preliminary data.</text>
</comment>
<dbReference type="NCBIfam" id="TIGR02937">
    <property type="entry name" value="sigma70-ECF"/>
    <property type="match status" value="1"/>
</dbReference>
<evidence type="ECO:0000256" key="5">
    <source>
        <dbReference type="ARBA" id="ARBA00023163"/>
    </source>
</evidence>
<dbReference type="GO" id="GO:0003677">
    <property type="term" value="F:DNA binding"/>
    <property type="evidence" value="ECO:0007669"/>
    <property type="project" value="UniProtKB-KW"/>
</dbReference>
<protein>
    <submittedName>
        <fullName evidence="8">RNA polymerase sigma-70 factor (ECF subfamily)</fullName>
    </submittedName>
</protein>
<gene>
    <name evidence="8" type="ORF">HDF08_000387</name>
</gene>
<dbReference type="Pfam" id="PF08281">
    <property type="entry name" value="Sigma70_r4_2"/>
    <property type="match status" value="1"/>
</dbReference>
<dbReference type="InterPro" id="IPR013249">
    <property type="entry name" value="RNA_pol_sigma70_r4_t2"/>
</dbReference>
<dbReference type="GO" id="GO:0006352">
    <property type="term" value="P:DNA-templated transcription initiation"/>
    <property type="evidence" value="ECO:0007669"/>
    <property type="project" value="InterPro"/>
</dbReference>
<dbReference type="EMBL" id="JACCCU010000001">
    <property type="protein sequence ID" value="NYF88320.1"/>
    <property type="molecule type" value="Genomic_DNA"/>
</dbReference>
<dbReference type="CDD" id="cd06171">
    <property type="entry name" value="Sigma70_r4"/>
    <property type="match status" value="1"/>
</dbReference>
<keyword evidence="4" id="KW-0238">DNA-binding</keyword>
<dbReference type="SUPFAM" id="SSF88659">
    <property type="entry name" value="Sigma3 and sigma4 domains of RNA polymerase sigma factors"/>
    <property type="match status" value="1"/>
</dbReference>
<keyword evidence="2" id="KW-0805">Transcription regulation</keyword>
<dbReference type="SUPFAM" id="SSF88946">
    <property type="entry name" value="Sigma2 domain of RNA polymerase sigma factors"/>
    <property type="match status" value="1"/>
</dbReference>
<evidence type="ECO:0000256" key="3">
    <source>
        <dbReference type="ARBA" id="ARBA00023082"/>
    </source>
</evidence>
<dbReference type="InterPro" id="IPR036388">
    <property type="entry name" value="WH-like_DNA-bd_sf"/>
</dbReference>
<dbReference type="Gene3D" id="1.10.10.10">
    <property type="entry name" value="Winged helix-like DNA-binding domain superfamily/Winged helix DNA-binding domain"/>
    <property type="match status" value="1"/>
</dbReference>
<dbReference type="InterPro" id="IPR007627">
    <property type="entry name" value="RNA_pol_sigma70_r2"/>
</dbReference>
<dbReference type="InterPro" id="IPR013325">
    <property type="entry name" value="RNA_pol_sigma_r2"/>
</dbReference>
<dbReference type="Proteomes" id="UP000564385">
    <property type="component" value="Unassembled WGS sequence"/>
</dbReference>
<keyword evidence="5" id="KW-0804">Transcription</keyword>
<keyword evidence="3" id="KW-0731">Sigma factor</keyword>
<evidence type="ECO:0000256" key="1">
    <source>
        <dbReference type="ARBA" id="ARBA00010641"/>
    </source>
</evidence>
<dbReference type="Pfam" id="PF04542">
    <property type="entry name" value="Sigma70_r2"/>
    <property type="match status" value="1"/>
</dbReference>
<dbReference type="Gene3D" id="1.10.1740.10">
    <property type="match status" value="1"/>
</dbReference>
<evidence type="ECO:0000259" key="7">
    <source>
        <dbReference type="Pfam" id="PF08281"/>
    </source>
</evidence>
<feature type="domain" description="RNA polymerase sigma-70 region 2" evidence="6">
    <location>
        <begin position="34"/>
        <end position="101"/>
    </location>
</feature>
<organism evidence="8 9">
    <name type="scientific">Tunturiibacter lichenicola</name>
    <dbReference type="NCBI Taxonomy" id="2051959"/>
    <lineage>
        <taxon>Bacteria</taxon>
        <taxon>Pseudomonadati</taxon>
        <taxon>Acidobacteriota</taxon>
        <taxon>Terriglobia</taxon>
        <taxon>Terriglobales</taxon>
        <taxon>Acidobacteriaceae</taxon>
        <taxon>Tunturiibacter</taxon>
    </lineage>
</organism>
<dbReference type="AlphaFoldDB" id="A0A852V9E8"/>
<sequence>MLALPMTLNTTAETETAKIARGLRERDMELLADLVERYQHRLVRYMLYLTGRREYAEDLAQETWIRVLQRGSQYNGRQRFDPWLFAIARNLAIDYLRKKRKAVQTVSLPDDHDAVLLLPSSGPSPFEAAARSQDAMRLAGRLQILAPLYREALLLRFQEDMSLPEIAQVVGAPVTTVSSRIYRGLAALRCAFEEGDSHGE</sequence>
<evidence type="ECO:0000313" key="8">
    <source>
        <dbReference type="EMBL" id="NYF88320.1"/>
    </source>
</evidence>
<dbReference type="InterPro" id="IPR013324">
    <property type="entry name" value="RNA_pol_sigma_r3/r4-like"/>
</dbReference>
<comment type="similarity">
    <text evidence="1">Belongs to the sigma-70 factor family. ECF subfamily.</text>
</comment>